<protein>
    <submittedName>
        <fullName evidence="2">Uncharacterized protein</fullName>
    </submittedName>
</protein>
<proteinExistence type="predicted"/>
<evidence type="ECO:0000313" key="2">
    <source>
        <dbReference type="EMBL" id="KAF8485953.1"/>
    </source>
</evidence>
<sequence>MTQILVVAATASTPTGPIPIVVTQWCGPTIAVDLLDEIEVSPEPEPGRTRAPLTTRHDKYGTDSDQPTELDFLRTPAPLPQNLFWGKCMVDEDQEWRNSRNTMEAEYAEST</sequence>
<evidence type="ECO:0000256" key="1">
    <source>
        <dbReference type="SAM" id="MobiDB-lite"/>
    </source>
</evidence>
<reference evidence="2" key="2">
    <citation type="journal article" date="2020" name="Nat. Commun.">
        <title>Large-scale genome sequencing of mycorrhizal fungi provides insights into the early evolution of symbiotic traits.</title>
        <authorList>
            <person name="Miyauchi S."/>
            <person name="Kiss E."/>
            <person name="Kuo A."/>
            <person name="Drula E."/>
            <person name="Kohler A."/>
            <person name="Sanchez-Garcia M."/>
            <person name="Morin E."/>
            <person name="Andreopoulos B."/>
            <person name="Barry K.W."/>
            <person name="Bonito G."/>
            <person name="Buee M."/>
            <person name="Carver A."/>
            <person name="Chen C."/>
            <person name="Cichocki N."/>
            <person name="Clum A."/>
            <person name="Culley D."/>
            <person name="Crous P.W."/>
            <person name="Fauchery L."/>
            <person name="Girlanda M."/>
            <person name="Hayes R.D."/>
            <person name="Keri Z."/>
            <person name="LaButti K."/>
            <person name="Lipzen A."/>
            <person name="Lombard V."/>
            <person name="Magnuson J."/>
            <person name="Maillard F."/>
            <person name="Murat C."/>
            <person name="Nolan M."/>
            <person name="Ohm R.A."/>
            <person name="Pangilinan J."/>
            <person name="Pereira M.F."/>
            <person name="Perotto S."/>
            <person name="Peter M."/>
            <person name="Pfister S."/>
            <person name="Riley R."/>
            <person name="Sitrit Y."/>
            <person name="Stielow J.B."/>
            <person name="Szollosi G."/>
            <person name="Zifcakova L."/>
            <person name="Stursova M."/>
            <person name="Spatafora J.W."/>
            <person name="Tedersoo L."/>
            <person name="Vaario L.M."/>
            <person name="Yamada A."/>
            <person name="Yan M."/>
            <person name="Wang P."/>
            <person name="Xu J."/>
            <person name="Bruns T."/>
            <person name="Baldrian P."/>
            <person name="Vilgalys R."/>
            <person name="Dunand C."/>
            <person name="Henrissat B."/>
            <person name="Grigoriev I.V."/>
            <person name="Hibbett D."/>
            <person name="Nagy L.G."/>
            <person name="Martin F.M."/>
        </authorList>
    </citation>
    <scope>NUCLEOTIDE SEQUENCE</scope>
    <source>
        <strain evidence="2">Prilba</strain>
    </source>
</reference>
<keyword evidence="3" id="KW-1185">Reference proteome</keyword>
<name>A0A9P5N468_9AGAM</name>
<feature type="region of interest" description="Disordered" evidence="1">
    <location>
        <begin position="41"/>
        <end position="71"/>
    </location>
</feature>
<gene>
    <name evidence="2" type="ORF">DFH94DRAFT_678730</name>
</gene>
<reference evidence="2" key="1">
    <citation type="submission" date="2019-10" db="EMBL/GenBank/DDBJ databases">
        <authorList>
            <consortium name="DOE Joint Genome Institute"/>
            <person name="Kuo A."/>
            <person name="Miyauchi S."/>
            <person name="Kiss E."/>
            <person name="Drula E."/>
            <person name="Kohler A."/>
            <person name="Sanchez-Garcia M."/>
            <person name="Andreopoulos B."/>
            <person name="Barry K.W."/>
            <person name="Bonito G."/>
            <person name="Buee M."/>
            <person name="Carver A."/>
            <person name="Chen C."/>
            <person name="Cichocki N."/>
            <person name="Clum A."/>
            <person name="Culley D."/>
            <person name="Crous P.W."/>
            <person name="Fauchery L."/>
            <person name="Girlanda M."/>
            <person name="Hayes R."/>
            <person name="Keri Z."/>
            <person name="LaButti K."/>
            <person name="Lipzen A."/>
            <person name="Lombard V."/>
            <person name="Magnuson J."/>
            <person name="Maillard F."/>
            <person name="Morin E."/>
            <person name="Murat C."/>
            <person name="Nolan M."/>
            <person name="Ohm R."/>
            <person name="Pangilinan J."/>
            <person name="Pereira M."/>
            <person name="Perotto S."/>
            <person name="Peter M."/>
            <person name="Riley R."/>
            <person name="Sitrit Y."/>
            <person name="Stielow B."/>
            <person name="Szollosi G."/>
            <person name="Zifcakova L."/>
            <person name="Stursova M."/>
            <person name="Spatafora J.W."/>
            <person name="Tedersoo L."/>
            <person name="Vaario L.-M."/>
            <person name="Yamada A."/>
            <person name="Yan M."/>
            <person name="Wang P."/>
            <person name="Xu J."/>
            <person name="Bruns T."/>
            <person name="Baldrian P."/>
            <person name="Vilgalys R."/>
            <person name="Henrissat B."/>
            <person name="Grigoriev I.V."/>
            <person name="Hibbett D."/>
            <person name="Nagy L.G."/>
            <person name="Martin F.M."/>
        </authorList>
    </citation>
    <scope>NUCLEOTIDE SEQUENCE</scope>
    <source>
        <strain evidence="2">Prilba</strain>
    </source>
</reference>
<organism evidence="2 3">
    <name type="scientific">Russula ochroleuca</name>
    <dbReference type="NCBI Taxonomy" id="152965"/>
    <lineage>
        <taxon>Eukaryota</taxon>
        <taxon>Fungi</taxon>
        <taxon>Dikarya</taxon>
        <taxon>Basidiomycota</taxon>
        <taxon>Agaricomycotina</taxon>
        <taxon>Agaricomycetes</taxon>
        <taxon>Russulales</taxon>
        <taxon>Russulaceae</taxon>
        <taxon>Russula</taxon>
    </lineage>
</organism>
<dbReference type="Proteomes" id="UP000759537">
    <property type="component" value="Unassembled WGS sequence"/>
</dbReference>
<dbReference type="AlphaFoldDB" id="A0A9P5N468"/>
<comment type="caution">
    <text evidence="2">The sequence shown here is derived from an EMBL/GenBank/DDBJ whole genome shotgun (WGS) entry which is preliminary data.</text>
</comment>
<accession>A0A9P5N468</accession>
<evidence type="ECO:0000313" key="3">
    <source>
        <dbReference type="Proteomes" id="UP000759537"/>
    </source>
</evidence>
<dbReference type="EMBL" id="WHVB01000002">
    <property type="protein sequence ID" value="KAF8485953.1"/>
    <property type="molecule type" value="Genomic_DNA"/>
</dbReference>